<organism evidence="4 5">
    <name type="scientific">Sinanodonta woodiana</name>
    <name type="common">Chinese pond mussel</name>
    <name type="synonym">Anodonta woodiana</name>
    <dbReference type="NCBI Taxonomy" id="1069815"/>
    <lineage>
        <taxon>Eukaryota</taxon>
        <taxon>Metazoa</taxon>
        <taxon>Spiralia</taxon>
        <taxon>Lophotrochozoa</taxon>
        <taxon>Mollusca</taxon>
        <taxon>Bivalvia</taxon>
        <taxon>Autobranchia</taxon>
        <taxon>Heteroconchia</taxon>
        <taxon>Palaeoheterodonta</taxon>
        <taxon>Unionida</taxon>
        <taxon>Unionoidea</taxon>
        <taxon>Unionidae</taxon>
        <taxon>Unioninae</taxon>
        <taxon>Sinanodonta</taxon>
    </lineage>
</organism>
<reference evidence="4 5" key="1">
    <citation type="submission" date="2024-11" db="EMBL/GenBank/DDBJ databases">
        <title>Chromosome-level genome assembly of the freshwater bivalve Anodonta woodiana.</title>
        <authorList>
            <person name="Chen X."/>
        </authorList>
    </citation>
    <scope>NUCLEOTIDE SEQUENCE [LARGE SCALE GENOMIC DNA]</scope>
    <source>
        <strain evidence="4">MN2024</strain>
        <tissue evidence="4">Gills</tissue>
    </source>
</reference>
<keyword evidence="5" id="KW-1185">Reference proteome</keyword>
<feature type="region of interest" description="Disordered" evidence="1">
    <location>
        <begin position="206"/>
        <end position="243"/>
    </location>
</feature>
<dbReference type="AlphaFoldDB" id="A0ABD3UR55"/>
<proteinExistence type="predicted"/>
<dbReference type="EMBL" id="JBJQND010000015">
    <property type="protein sequence ID" value="KAL3851991.1"/>
    <property type="molecule type" value="Genomic_DNA"/>
</dbReference>
<evidence type="ECO:0000256" key="2">
    <source>
        <dbReference type="SAM" id="Phobius"/>
    </source>
</evidence>
<protein>
    <submittedName>
        <fullName evidence="4">Uncharacterized protein</fullName>
    </submittedName>
</protein>
<keyword evidence="3" id="KW-0732">Signal</keyword>
<evidence type="ECO:0000313" key="5">
    <source>
        <dbReference type="Proteomes" id="UP001634394"/>
    </source>
</evidence>
<sequence length="264" mass="29064">MAYVSFSFVVSLMCVCAASADVTIVSLDGPDSACSGNSFEIKEGSELQLVSKGLVQKSMCSVRMNVQRSQKCRGVCFNLRSSNFADCSAKLITTEIHFGEMVSDIIKEEGCKKPMEVPWCSSAHTLKLDLIVDDTAMNPSYNFSATVYPRCGDDVVYRPPNRLDIEESLRISLIHGIIVGLTLCSMFLFLLIAAWCYYKNHPNRGHTMSSSVSKEKTLNISGKGAKQSSSDDPKATYRKINEKESEETKLFLAADAKSTENTKS</sequence>
<evidence type="ECO:0000313" key="4">
    <source>
        <dbReference type="EMBL" id="KAL3851991.1"/>
    </source>
</evidence>
<keyword evidence="2" id="KW-1133">Transmembrane helix</keyword>
<feature type="transmembrane region" description="Helical" evidence="2">
    <location>
        <begin position="173"/>
        <end position="198"/>
    </location>
</feature>
<dbReference type="Proteomes" id="UP001634394">
    <property type="component" value="Unassembled WGS sequence"/>
</dbReference>
<comment type="caution">
    <text evidence="4">The sequence shown here is derived from an EMBL/GenBank/DDBJ whole genome shotgun (WGS) entry which is preliminary data.</text>
</comment>
<keyword evidence="2" id="KW-0812">Transmembrane</keyword>
<accession>A0ABD3UR55</accession>
<feature type="chain" id="PRO_5044748718" evidence="3">
    <location>
        <begin position="21"/>
        <end position="264"/>
    </location>
</feature>
<evidence type="ECO:0000256" key="1">
    <source>
        <dbReference type="SAM" id="MobiDB-lite"/>
    </source>
</evidence>
<feature type="signal peptide" evidence="3">
    <location>
        <begin position="1"/>
        <end position="20"/>
    </location>
</feature>
<feature type="compositionally biased region" description="Basic and acidic residues" evidence="1">
    <location>
        <begin position="229"/>
        <end position="243"/>
    </location>
</feature>
<name>A0ABD3UR55_SINWO</name>
<evidence type="ECO:0000256" key="3">
    <source>
        <dbReference type="SAM" id="SignalP"/>
    </source>
</evidence>
<gene>
    <name evidence="4" type="ORF">ACJMK2_015680</name>
</gene>
<keyword evidence="2" id="KW-0472">Membrane</keyword>